<gene>
    <name evidence="3" type="ORF">BDZ83DRAFT_274493</name>
</gene>
<evidence type="ECO:0000256" key="2">
    <source>
        <dbReference type="SAM" id="SignalP"/>
    </source>
</evidence>
<comment type="caution">
    <text evidence="3">The sequence shown here is derived from an EMBL/GenBank/DDBJ whole genome shotgun (WGS) entry which is preliminary data.</text>
</comment>
<accession>A0AAD8XJ91</accession>
<organism evidence="3 4">
    <name type="scientific">Glomerella acutata</name>
    <name type="common">Colletotrichum acutatum</name>
    <dbReference type="NCBI Taxonomy" id="27357"/>
    <lineage>
        <taxon>Eukaryota</taxon>
        <taxon>Fungi</taxon>
        <taxon>Dikarya</taxon>
        <taxon>Ascomycota</taxon>
        <taxon>Pezizomycotina</taxon>
        <taxon>Sordariomycetes</taxon>
        <taxon>Hypocreomycetidae</taxon>
        <taxon>Glomerellales</taxon>
        <taxon>Glomerellaceae</taxon>
        <taxon>Colletotrichum</taxon>
        <taxon>Colletotrichum acutatum species complex</taxon>
    </lineage>
</organism>
<sequence>MVAYTTATSCRFLSVIALFFLLPTRQKSSGTIPPSGPRVAQHPFSPSTFDCQQSFLSRASVCSQSRQGSFRSQQEQTKRFGDLD</sequence>
<feature type="compositionally biased region" description="Low complexity" evidence="1">
    <location>
        <begin position="64"/>
        <end position="75"/>
    </location>
</feature>
<name>A0AAD8XJ91_GLOAC</name>
<reference evidence="3" key="1">
    <citation type="submission" date="2021-12" db="EMBL/GenBank/DDBJ databases">
        <title>Comparative genomics, transcriptomics and evolutionary studies reveal genomic signatures of adaptation to plant cell wall in hemibiotrophic fungi.</title>
        <authorList>
            <consortium name="DOE Joint Genome Institute"/>
            <person name="Baroncelli R."/>
            <person name="Diaz J.F."/>
            <person name="Benocci T."/>
            <person name="Peng M."/>
            <person name="Battaglia E."/>
            <person name="Haridas S."/>
            <person name="Andreopoulos W."/>
            <person name="Labutti K."/>
            <person name="Pangilinan J."/>
            <person name="Floch G.L."/>
            <person name="Makela M.R."/>
            <person name="Henrissat B."/>
            <person name="Grigoriev I.V."/>
            <person name="Crouch J.A."/>
            <person name="De Vries R.P."/>
            <person name="Sukno S.A."/>
            <person name="Thon M.R."/>
        </authorList>
    </citation>
    <scope>NUCLEOTIDE SEQUENCE</scope>
    <source>
        <strain evidence="3">CBS 112980</strain>
    </source>
</reference>
<dbReference type="AlphaFoldDB" id="A0AAD8XJ91"/>
<keyword evidence="4" id="KW-1185">Reference proteome</keyword>
<protein>
    <recommendedName>
        <fullName evidence="5">Secreted protein</fullName>
    </recommendedName>
</protein>
<keyword evidence="2" id="KW-0732">Signal</keyword>
<dbReference type="EMBL" id="JAHMHS010000036">
    <property type="protein sequence ID" value="KAK1725970.1"/>
    <property type="molecule type" value="Genomic_DNA"/>
</dbReference>
<evidence type="ECO:0000256" key="1">
    <source>
        <dbReference type="SAM" id="MobiDB-lite"/>
    </source>
</evidence>
<evidence type="ECO:0008006" key="5">
    <source>
        <dbReference type="Google" id="ProtNLM"/>
    </source>
</evidence>
<evidence type="ECO:0000313" key="4">
    <source>
        <dbReference type="Proteomes" id="UP001244207"/>
    </source>
</evidence>
<dbReference type="RefSeq" id="XP_060366025.1">
    <property type="nucleotide sequence ID" value="XM_060502082.1"/>
</dbReference>
<feature type="chain" id="PRO_5042028189" description="Secreted protein" evidence="2">
    <location>
        <begin position="31"/>
        <end position="84"/>
    </location>
</feature>
<dbReference type="GeneID" id="85385981"/>
<dbReference type="Proteomes" id="UP001244207">
    <property type="component" value="Unassembled WGS sequence"/>
</dbReference>
<feature type="signal peptide" evidence="2">
    <location>
        <begin position="1"/>
        <end position="30"/>
    </location>
</feature>
<evidence type="ECO:0000313" key="3">
    <source>
        <dbReference type="EMBL" id="KAK1725970.1"/>
    </source>
</evidence>
<feature type="region of interest" description="Disordered" evidence="1">
    <location>
        <begin position="64"/>
        <end position="84"/>
    </location>
</feature>
<proteinExistence type="predicted"/>